<protein>
    <submittedName>
        <fullName evidence="2">Uncharacterized protein</fullName>
    </submittedName>
</protein>
<evidence type="ECO:0000313" key="2">
    <source>
        <dbReference type="EMBL" id="CAF0706645.1"/>
    </source>
</evidence>
<dbReference type="AlphaFoldDB" id="A0A813M202"/>
<organism evidence="2 3">
    <name type="scientific">Brachionus calyciflorus</name>
    <dbReference type="NCBI Taxonomy" id="104777"/>
    <lineage>
        <taxon>Eukaryota</taxon>
        <taxon>Metazoa</taxon>
        <taxon>Spiralia</taxon>
        <taxon>Gnathifera</taxon>
        <taxon>Rotifera</taxon>
        <taxon>Eurotatoria</taxon>
        <taxon>Monogononta</taxon>
        <taxon>Pseudotrocha</taxon>
        <taxon>Ploima</taxon>
        <taxon>Brachionidae</taxon>
        <taxon>Brachionus</taxon>
    </lineage>
</organism>
<name>A0A813M202_9BILA</name>
<feature type="signal peptide" evidence="1">
    <location>
        <begin position="1"/>
        <end position="16"/>
    </location>
</feature>
<accession>A0A813M202</accession>
<proteinExistence type="predicted"/>
<dbReference type="EMBL" id="CAJNOC010000019">
    <property type="protein sequence ID" value="CAF0706645.1"/>
    <property type="molecule type" value="Genomic_DNA"/>
</dbReference>
<gene>
    <name evidence="2" type="ORF">OXX778_LOCUS393</name>
</gene>
<dbReference type="Gene3D" id="3.80.10.10">
    <property type="entry name" value="Ribonuclease Inhibitor"/>
    <property type="match status" value="1"/>
</dbReference>
<comment type="caution">
    <text evidence="2">The sequence shown here is derived from an EMBL/GenBank/DDBJ whole genome shotgun (WGS) entry which is preliminary data.</text>
</comment>
<dbReference type="InterPro" id="IPR001611">
    <property type="entry name" value="Leu-rich_rpt"/>
</dbReference>
<evidence type="ECO:0000256" key="1">
    <source>
        <dbReference type="SAM" id="SignalP"/>
    </source>
</evidence>
<feature type="chain" id="PRO_5032743533" evidence="1">
    <location>
        <begin position="17"/>
        <end position="461"/>
    </location>
</feature>
<dbReference type="InterPro" id="IPR032675">
    <property type="entry name" value="LRR_dom_sf"/>
</dbReference>
<keyword evidence="1" id="KW-0732">Signal</keyword>
<dbReference type="PROSITE" id="PS51450">
    <property type="entry name" value="LRR"/>
    <property type="match status" value="1"/>
</dbReference>
<dbReference type="Proteomes" id="UP000663879">
    <property type="component" value="Unassembled WGS sequence"/>
</dbReference>
<dbReference type="SUPFAM" id="SSF52058">
    <property type="entry name" value="L domain-like"/>
    <property type="match status" value="1"/>
</dbReference>
<keyword evidence="3" id="KW-1185">Reference proteome</keyword>
<dbReference type="OrthoDB" id="9996331at2759"/>
<reference evidence="2" key="1">
    <citation type="submission" date="2021-02" db="EMBL/GenBank/DDBJ databases">
        <authorList>
            <person name="Nowell W R."/>
        </authorList>
    </citation>
    <scope>NUCLEOTIDE SEQUENCE</scope>
    <source>
        <strain evidence="2">Ploen Becks lab</strain>
    </source>
</reference>
<sequence>MILFFLIIYFCRNIFCWNCQSVCDWTKQTENLLCLSLKNENKNSQNFDDNKFRHCTDNSQKLTHIYLEFFNFRNEKITKFNFSRNVYSFHIYSSNVRDLVDISSSNIGNHSLVQNEIEQLTRNDSLPDTLEELDLSHNKIKLIEKGFFLKFSKLKKIILVENNLQKIDTLIFNSNKLNLIDFTNNKIYKFKEINFKTHPDSLNLNISGNNLRKLMYLTGSITHLAEFHLGRQNNYDLFYKQNSMILNENVTIKIDLFSFSYYNLDYDIPNEFICFLNSDKLAFKNIVDYNFARKFISIIPDLLKNKINISLIQFHKKKIDKNSSIWKNCSKHIKNSEAKSTFLFNSTNLFVTSNDLDVKENKKETKNFTKAIRINYTSIYTPISLTKFNQNFDIVYNETRADRPRLGRPGISTKKDDRNFIRLVKKNRTEPSNVLANQWRLSNGKTASSSLVRRKLLANKF</sequence>
<evidence type="ECO:0000313" key="3">
    <source>
        <dbReference type="Proteomes" id="UP000663879"/>
    </source>
</evidence>